<evidence type="ECO:0000313" key="2">
    <source>
        <dbReference type="EMBL" id="ADU25791.1"/>
    </source>
</evidence>
<evidence type="ECO:0008006" key="4">
    <source>
        <dbReference type="Google" id="ProtNLM"/>
    </source>
</evidence>
<dbReference type="eggNOG" id="COG1302">
    <property type="taxonomic scope" value="Bacteria"/>
</dbReference>
<organism evidence="2 3">
    <name type="scientific">Ethanoligenens harbinense (strain DSM 18485 / JCM 12961 / CGMCC 1.5033 / YUAN-3)</name>
    <dbReference type="NCBI Taxonomy" id="663278"/>
    <lineage>
        <taxon>Bacteria</taxon>
        <taxon>Bacillati</taxon>
        <taxon>Bacillota</taxon>
        <taxon>Clostridia</taxon>
        <taxon>Eubacteriales</taxon>
        <taxon>Oscillospiraceae</taxon>
        <taxon>Ethanoligenens</taxon>
    </lineage>
</organism>
<keyword evidence="3" id="KW-1185">Reference proteome</keyword>
<name>E6U6Q8_ETHHY</name>
<proteinExistence type="inferred from homology"/>
<dbReference type="RefSeq" id="WP_013484172.1">
    <property type="nucleotide sequence ID" value="NC_014828.1"/>
</dbReference>
<dbReference type="Pfam" id="PF03780">
    <property type="entry name" value="Asp23"/>
    <property type="match status" value="1"/>
</dbReference>
<dbReference type="EMBL" id="CP002400">
    <property type="protein sequence ID" value="ADU25791.1"/>
    <property type="molecule type" value="Genomic_DNA"/>
</dbReference>
<accession>E6U6Q8</accession>
<dbReference type="HOGENOM" id="CLU_113198_2_2_9"/>
<gene>
    <name evidence="2" type="ordered locus">Ethha_0204</name>
</gene>
<dbReference type="PANTHER" id="PTHR34297:SF2">
    <property type="entry name" value="ASP23_GLS24 FAMILY ENVELOPE STRESS RESPONSE PROTEIN"/>
    <property type="match status" value="1"/>
</dbReference>
<sequence>MIILETPNGIVDVSNEYYSTLIGSAVSSCYGVAGMAPGNAAQGIASFFGRKKIDHGVLVTANGRELVVDLHIIVTYGVNIAEIVKSIIKKVRYTIEEATGLTVESVNVYVDGMRAD</sequence>
<reference evidence="2 3" key="1">
    <citation type="submission" date="2010-12" db="EMBL/GenBank/DDBJ databases">
        <title>Complete sequence of Ethanoligenens harbinense YUAN-3.</title>
        <authorList>
            <person name="Lucas S."/>
            <person name="Copeland A."/>
            <person name="Lapidus A."/>
            <person name="Cheng J.-F."/>
            <person name="Bruce D."/>
            <person name="Goodwin L."/>
            <person name="Pitluck S."/>
            <person name="Chertkov O."/>
            <person name="Misra M."/>
            <person name="Detter J.C."/>
            <person name="Han C."/>
            <person name="Tapia R."/>
            <person name="Land M."/>
            <person name="Hauser L."/>
            <person name="Jeffries C."/>
            <person name="Kyrpides N."/>
            <person name="Ivanova N."/>
            <person name="Mikhailova N."/>
            <person name="Wang A."/>
            <person name="Mouttaki H."/>
            <person name="He Z."/>
            <person name="Zhou J."/>
            <person name="Hemme C.L."/>
            <person name="Woyke T."/>
        </authorList>
    </citation>
    <scope>NUCLEOTIDE SEQUENCE [LARGE SCALE GENOMIC DNA]</scope>
    <source>
        <strain evidence="3">DSM 18485 / JCM 12961 / CGMCC 1.5033 / YUAN-3</strain>
    </source>
</reference>
<protein>
    <recommendedName>
        <fullName evidence="4">Asp23/Gls24 family envelope stress response protein</fullName>
    </recommendedName>
</protein>
<dbReference type="KEGG" id="eha:Ethha_0204"/>
<dbReference type="InterPro" id="IPR005531">
    <property type="entry name" value="Asp23"/>
</dbReference>
<evidence type="ECO:0000256" key="1">
    <source>
        <dbReference type="ARBA" id="ARBA00005721"/>
    </source>
</evidence>
<dbReference type="STRING" id="663278.Ethha_0204"/>
<dbReference type="Proteomes" id="UP000001551">
    <property type="component" value="Chromosome"/>
</dbReference>
<dbReference type="AlphaFoldDB" id="E6U6Q8"/>
<evidence type="ECO:0000313" key="3">
    <source>
        <dbReference type="Proteomes" id="UP000001551"/>
    </source>
</evidence>
<comment type="similarity">
    <text evidence="1">Belongs to the asp23 family.</text>
</comment>
<dbReference type="PANTHER" id="PTHR34297">
    <property type="entry name" value="HYPOTHETICAL CYTOSOLIC PROTEIN-RELATED"/>
    <property type="match status" value="1"/>
</dbReference>